<dbReference type="GO" id="GO:0046872">
    <property type="term" value="F:metal ion binding"/>
    <property type="evidence" value="ECO:0007669"/>
    <property type="project" value="UniProtKB-KW"/>
</dbReference>
<evidence type="ECO:0000259" key="9">
    <source>
        <dbReference type="Pfam" id="PF00122"/>
    </source>
</evidence>
<dbReference type="EC" id="3.6.3.3" evidence="10"/>
<feature type="transmembrane region" description="Helical" evidence="8">
    <location>
        <begin position="261"/>
        <end position="279"/>
    </location>
</feature>
<feature type="transmembrane region" description="Helical" evidence="8">
    <location>
        <begin position="60"/>
        <end position="80"/>
    </location>
</feature>
<dbReference type="InterPro" id="IPR027256">
    <property type="entry name" value="P-typ_ATPase_IB"/>
</dbReference>
<dbReference type="SFLD" id="SFLDS00003">
    <property type="entry name" value="Haloacid_Dehalogenase"/>
    <property type="match status" value="1"/>
</dbReference>
<dbReference type="InterPro" id="IPR023298">
    <property type="entry name" value="ATPase_P-typ_TM_dom_sf"/>
</dbReference>
<dbReference type="PANTHER" id="PTHR48085">
    <property type="entry name" value="CADMIUM/ZINC-TRANSPORTING ATPASE HMA2-RELATED"/>
    <property type="match status" value="1"/>
</dbReference>
<evidence type="ECO:0000313" key="10">
    <source>
        <dbReference type="EMBL" id="MPL70554.1"/>
    </source>
</evidence>
<dbReference type="PRINTS" id="PR00941">
    <property type="entry name" value="CDATPASE"/>
</dbReference>
<feature type="transmembrane region" description="Helical" evidence="8">
    <location>
        <begin position="285"/>
        <end position="311"/>
    </location>
</feature>
<dbReference type="AlphaFoldDB" id="A0A644TUD7"/>
<accession>A0A644TUD7</accession>
<dbReference type="SUPFAM" id="SSF81653">
    <property type="entry name" value="Calcium ATPase, transduction domain A"/>
    <property type="match status" value="1"/>
</dbReference>
<evidence type="ECO:0000256" key="7">
    <source>
        <dbReference type="ARBA" id="ARBA00023136"/>
    </source>
</evidence>
<keyword evidence="5" id="KW-1278">Translocase</keyword>
<dbReference type="InterPro" id="IPR008250">
    <property type="entry name" value="ATPase_P-typ_transduc_dom_A_sf"/>
</dbReference>
<proteinExistence type="inferred from homology"/>
<keyword evidence="4" id="KW-0479">Metal-binding</keyword>
<name>A0A644TUD7_9ZZZZ</name>
<dbReference type="NCBIfam" id="TIGR01494">
    <property type="entry name" value="ATPase_P-type"/>
    <property type="match status" value="1"/>
</dbReference>
<feature type="domain" description="P-type ATPase A" evidence="9">
    <location>
        <begin position="145"/>
        <end position="245"/>
    </location>
</feature>
<keyword evidence="6 8" id="KW-1133">Transmembrane helix</keyword>
<dbReference type="Gene3D" id="3.40.50.1000">
    <property type="entry name" value="HAD superfamily/HAD-like"/>
    <property type="match status" value="1"/>
</dbReference>
<dbReference type="PROSITE" id="PS00154">
    <property type="entry name" value="ATPASE_E1_E2"/>
    <property type="match status" value="1"/>
</dbReference>
<dbReference type="Pfam" id="PF00702">
    <property type="entry name" value="Hydrolase"/>
    <property type="match status" value="1"/>
</dbReference>
<evidence type="ECO:0000256" key="4">
    <source>
        <dbReference type="ARBA" id="ARBA00022723"/>
    </source>
</evidence>
<keyword evidence="3 8" id="KW-0812">Transmembrane</keyword>
<evidence type="ECO:0000256" key="3">
    <source>
        <dbReference type="ARBA" id="ARBA00022692"/>
    </source>
</evidence>
<evidence type="ECO:0000256" key="2">
    <source>
        <dbReference type="ARBA" id="ARBA00006024"/>
    </source>
</evidence>
<evidence type="ECO:0000256" key="5">
    <source>
        <dbReference type="ARBA" id="ARBA00022967"/>
    </source>
</evidence>
<sequence>MKKGSKALSMALSSFFVLLSFILKELAEGVAKAGDAASVAKVAGQATQGLGHGAFAPSPAAQLAVAAMLITTAIAGFPIFKKAFGALRFRIVGIDALVTIAVAGAMTIGEFWEAAAVTYLFSLGDYLESRTIEKTRSSIKALLDLAPDTVRVRRNGAELLLGPDEVLVGDIVVTKPGEKIGIDGRVREGSGYVNQATITGEPVPVFRDAGKEVFSGTILESGYLLIEAEKVGEDTSFARILHMVEEAQDRKAKTQKFLESFSRWYTPAIVISAALFFIITRDIELALTLLVIACPGALVISAPVAIVAGIGNGARRGFLVKGGDIMERLGTVKVVAFDKTGTLTIGAPEVQAVRSFTPALGEDEVLKLAALGEAYSEHPLARAIIAKAGKTGGAQSPQASRILAGKGVLFSFEDHDYLVGSRNLLAEKGLLLDVEKENTIRQEEARGRTVVLLASEKAILGFISIADTLRPEAKASISALRKLGIRHIAMLTGDNPRAAGTIAEELGIDEVRAELLPEDKVRAMESLKSSYGAVAMVGDGVNDAPALAVADLGIAMGGAGSEVAMETADVVLASVDLGRLAYGLALSRATLRVMKQNIYFALVVAGTLLAGVLLKTVNLSFGMLIHEVSVLLVILNAVRLLNFDKRSTMTAER</sequence>
<comment type="subcellular location">
    <subcellularLocation>
        <location evidence="1">Membrane</location>
    </subcellularLocation>
</comment>
<comment type="similarity">
    <text evidence="2">Belongs to the cation transport ATPase (P-type) (TC 3.A.3) family. Type IB subfamily.</text>
</comment>
<dbReference type="InterPro" id="IPR044492">
    <property type="entry name" value="P_typ_ATPase_HD_dom"/>
</dbReference>
<protein>
    <submittedName>
        <fullName evidence="10">Cadmium-transporting ATPase</fullName>
        <ecNumber evidence="10">3.6.3.3</ecNumber>
    </submittedName>
</protein>
<dbReference type="CDD" id="cd02079">
    <property type="entry name" value="P-type_ATPase_HM"/>
    <property type="match status" value="1"/>
</dbReference>
<dbReference type="InterPro" id="IPR023214">
    <property type="entry name" value="HAD_sf"/>
</dbReference>
<comment type="caution">
    <text evidence="10">The sequence shown here is derived from an EMBL/GenBank/DDBJ whole genome shotgun (WGS) entry which is preliminary data.</text>
</comment>
<feature type="transmembrane region" description="Helical" evidence="8">
    <location>
        <begin position="598"/>
        <end position="617"/>
    </location>
</feature>
<dbReference type="EMBL" id="VSSQ01000053">
    <property type="protein sequence ID" value="MPL70554.1"/>
    <property type="molecule type" value="Genomic_DNA"/>
</dbReference>
<dbReference type="NCBIfam" id="TIGR01525">
    <property type="entry name" value="ATPase-IB_hvy"/>
    <property type="match status" value="1"/>
</dbReference>
<dbReference type="PRINTS" id="PR00119">
    <property type="entry name" value="CATATPASE"/>
</dbReference>
<dbReference type="NCBIfam" id="TIGR01511">
    <property type="entry name" value="ATPase-IB1_Cu"/>
    <property type="match status" value="1"/>
</dbReference>
<dbReference type="GO" id="GO:0016020">
    <property type="term" value="C:membrane"/>
    <property type="evidence" value="ECO:0007669"/>
    <property type="project" value="UniProtKB-SubCell"/>
</dbReference>
<dbReference type="PANTHER" id="PTHR48085:SF5">
    <property type="entry name" value="CADMIUM_ZINC-TRANSPORTING ATPASE HMA4-RELATED"/>
    <property type="match status" value="1"/>
</dbReference>
<dbReference type="GO" id="GO:0016887">
    <property type="term" value="F:ATP hydrolysis activity"/>
    <property type="evidence" value="ECO:0007669"/>
    <property type="project" value="InterPro"/>
</dbReference>
<dbReference type="InterPro" id="IPR051014">
    <property type="entry name" value="Cation_Transport_ATPase_IB"/>
</dbReference>
<dbReference type="InterPro" id="IPR023299">
    <property type="entry name" value="ATPase_P-typ_cyto_dom_N"/>
</dbReference>
<dbReference type="InterPro" id="IPR059000">
    <property type="entry name" value="ATPase_P-type_domA"/>
</dbReference>
<evidence type="ECO:0000256" key="1">
    <source>
        <dbReference type="ARBA" id="ARBA00004370"/>
    </source>
</evidence>
<dbReference type="SUPFAM" id="SSF81665">
    <property type="entry name" value="Calcium ATPase, transmembrane domain M"/>
    <property type="match status" value="1"/>
</dbReference>
<feature type="transmembrane region" description="Helical" evidence="8">
    <location>
        <begin position="623"/>
        <end position="643"/>
    </location>
</feature>
<dbReference type="Gene3D" id="3.40.1110.10">
    <property type="entry name" value="Calcium-transporting ATPase, cytoplasmic domain N"/>
    <property type="match status" value="1"/>
</dbReference>
<dbReference type="Pfam" id="PF00122">
    <property type="entry name" value="E1-E2_ATPase"/>
    <property type="match status" value="1"/>
</dbReference>
<keyword evidence="7 8" id="KW-0472">Membrane</keyword>
<evidence type="ECO:0000256" key="8">
    <source>
        <dbReference type="SAM" id="Phobius"/>
    </source>
</evidence>
<keyword evidence="10" id="KW-0378">Hydrolase</keyword>
<dbReference type="Gene3D" id="2.70.150.10">
    <property type="entry name" value="Calcium-transporting ATPase, cytoplasmic transduction domain A"/>
    <property type="match status" value="1"/>
</dbReference>
<dbReference type="GO" id="GO:0005524">
    <property type="term" value="F:ATP binding"/>
    <property type="evidence" value="ECO:0007669"/>
    <property type="project" value="InterPro"/>
</dbReference>
<dbReference type="SFLD" id="SFLDF00027">
    <property type="entry name" value="p-type_atpase"/>
    <property type="match status" value="1"/>
</dbReference>
<dbReference type="InterPro" id="IPR018303">
    <property type="entry name" value="ATPase_P-typ_P_site"/>
</dbReference>
<organism evidence="10">
    <name type="scientific">bioreactor metagenome</name>
    <dbReference type="NCBI Taxonomy" id="1076179"/>
    <lineage>
        <taxon>unclassified sequences</taxon>
        <taxon>metagenomes</taxon>
        <taxon>ecological metagenomes</taxon>
    </lineage>
</organism>
<dbReference type="InterPro" id="IPR001757">
    <property type="entry name" value="P_typ_ATPase"/>
</dbReference>
<evidence type="ECO:0000256" key="6">
    <source>
        <dbReference type="ARBA" id="ARBA00022989"/>
    </source>
</evidence>
<dbReference type="SFLD" id="SFLDG00002">
    <property type="entry name" value="C1.7:_P-type_atpase_like"/>
    <property type="match status" value="1"/>
</dbReference>
<dbReference type="GO" id="GO:0019829">
    <property type="term" value="F:ATPase-coupled monoatomic cation transmembrane transporter activity"/>
    <property type="evidence" value="ECO:0007669"/>
    <property type="project" value="InterPro"/>
</dbReference>
<gene>
    <name evidence="10" type="primary">cadA_5</name>
    <name evidence="10" type="ORF">SDC9_16311</name>
</gene>
<reference evidence="10" key="1">
    <citation type="submission" date="2019-08" db="EMBL/GenBank/DDBJ databases">
        <authorList>
            <person name="Kucharzyk K."/>
            <person name="Murdoch R.W."/>
            <person name="Higgins S."/>
            <person name="Loffler F."/>
        </authorList>
    </citation>
    <scope>NUCLEOTIDE SEQUENCE</scope>
</reference>
<dbReference type="InterPro" id="IPR036412">
    <property type="entry name" value="HAD-like_sf"/>
</dbReference>
<dbReference type="SUPFAM" id="SSF56784">
    <property type="entry name" value="HAD-like"/>
    <property type="match status" value="1"/>
</dbReference>